<proteinExistence type="predicted"/>
<evidence type="ECO:0000256" key="2">
    <source>
        <dbReference type="ARBA" id="ARBA00022679"/>
    </source>
</evidence>
<dbReference type="GO" id="GO:0008168">
    <property type="term" value="F:methyltransferase activity"/>
    <property type="evidence" value="ECO:0007669"/>
    <property type="project" value="UniProtKB-KW"/>
</dbReference>
<dbReference type="InterPro" id="IPR050750">
    <property type="entry name" value="C5-MTase"/>
</dbReference>
<evidence type="ECO:0000256" key="1">
    <source>
        <dbReference type="ARBA" id="ARBA00022603"/>
    </source>
</evidence>
<dbReference type="Gene3D" id="3.90.120.10">
    <property type="entry name" value="DNA Methylase, subunit A, domain 2"/>
    <property type="match status" value="1"/>
</dbReference>
<dbReference type="PROSITE" id="PS51679">
    <property type="entry name" value="SAM_MT_C5"/>
    <property type="match status" value="1"/>
</dbReference>
<dbReference type="GO" id="GO:0032259">
    <property type="term" value="P:methylation"/>
    <property type="evidence" value="ECO:0007669"/>
    <property type="project" value="UniProtKB-KW"/>
</dbReference>
<sequence length="384" mass="42206">MPDHAAKTPTYAEFFCGGGMVRAALQGRWDCVLANDIDAMKCKVYARNWGQEALHHGDIAEMPDDLLSRQVDMYWASSPCQDFSLAGKGQGLSGARSGVFAHWADKIATAIQAGFAPRIIAFENVVGLVSRNSGADMNTVLATFVRLGYKVGALEIDARRFLPQSRPRLFVVCVREDIDISGLTVPKPSHVFHGKKLQKFLASASRPVRSNWVWWKLDDAPADEQALEGVLERRATMPWFSAADTDRLLTLMSPPSLERLRVARKAGRTVVGTIYKRGRPDADGNVRQRAELRTDGIAGCLRTPAGGSSRQILMFIKGNQTKARLVSSREVARLMGLPDSYKMPDTYNNAYRVAGDGVAVPVVRYLDEVLFAPILERQSLGAVA</sequence>
<evidence type="ECO:0000256" key="3">
    <source>
        <dbReference type="ARBA" id="ARBA00022691"/>
    </source>
</evidence>
<protein>
    <recommendedName>
        <fullName evidence="5">DNA (cytosine-5-)-methyltransferase</fullName>
    </recommendedName>
</protein>
<evidence type="ECO:0000313" key="4">
    <source>
        <dbReference type="EMBL" id="KKN84618.1"/>
    </source>
</evidence>
<dbReference type="PANTHER" id="PTHR46098:SF1">
    <property type="entry name" value="TRNA (CYTOSINE(38)-C(5))-METHYLTRANSFERASE"/>
    <property type="match status" value="1"/>
</dbReference>
<name>A0A0F9WZS5_9ZZZZ</name>
<reference evidence="4" key="1">
    <citation type="journal article" date="2015" name="Nature">
        <title>Complex archaea that bridge the gap between prokaryotes and eukaryotes.</title>
        <authorList>
            <person name="Spang A."/>
            <person name="Saw J.H."/>
            <person name="Jorgensen S.L."/>
            <person name="Zaremba-Niedzwiedzka K."/>
            <person name="Martijn J."/>
            <person name="Lind A.E."/>
            <person name="van Eijk R."/>
            <person name="Schleper C."/>
            <person name="Guy L."/>
            <person name="Ettema T.J."/>
        </authorList>
    </citation>
    <scope>NUCLEOTIDE SEQUENCE</scope>
</reference>
<dbReference type="NCBIfam" id="TIGR00675">
    <property type="entry name" value="dcm"/>
    <property type="match status" value="1"/>
</dbReference>
<dbReference type="InterPro" id="IPR029063">
    <property type="entry name" value="SAM-dependent_MTases_sf"/>
</dbReference>
<comment type="caution">
    <text evidence="4">The sequence shown here is derived from an EMBL/GenBank/DDBJ whole genome shotgun (WGS) entry which is preliminary data.</text>
</comment>
<keyword evidence="1" id="KW-0489">Methyltransferase</keyword>
<keyword evidence="3" id="KW-0949">S-adenosyl-L-methionine</keyword>
<gene>
    <name evidence="4" type="ORF">LCGC14_0287350</name>
</gene>
<dbReference type="PRINTS" id="PR00105">
    <property type="entry name" value="C5METTRFRASE"/>
</dbReference>
<dbReference type="AlphaFoldDB" id="A0A0F9WZS5"/>
<evidence type="ECO:0008006" key="5">
    <source>
        <dbReference type="Google" id="ProtNLM"/>
    </source>
</evidence>
<organism evidence="4">
    <name type="scientific">marine sediment metagenome</name>
    <dbReference type="NCBI Taxonomy" id="412755"/>
    <lineage>
        <taxon>unclassified sequences</taxon>
        <taxon>metagenomes</taxon>
        <taxon>ecological metagenomes</taxon>
    </lineage>
</organism>
<dbReference type="InterPro" id="IPR001525">
    <property type="entry name" value="C5_MeTfrase"/>
</dbReference>
<dbReference type="PANTHER" id="PTHR46098">
    <property type="entry name" value="TRNA (CYTOSINE(38)-C(5))-METHYLTRANSFERASE"/>
    <property type="match status" value="1"/>
</dbReference>
<dbReference type="Pfam" id="PF00145">
    <property type="entry name" value="DNA_methylase"/>
    <property type="match status" value="1"/>
</dbReference>
<dbReference type="SUPFAM" id="SSF53335">
    <property type="entry name" value="S-adenosyl-L-methionine-dependent methyltransferases"/>
    <property type="match status" value="1"/>
</dbReference>
<accession>A0A0F9WZS5</accession>
<dbReference type="Gene3D" id="3.40.50.150">
    <property type="entry name" value="Vaccinia Virus protein VP39"/>
    <property type="match status" value="1"/>
</dbReference>
<keyword evidence="2" id="KW-0808">Transferase</keyword>
<dbReference type="EMBL" id="LAZR01000169">
    <property type="protein sequence ID" value="KKN84618.1"/>
    <property type="molecule type" value="Genomic_DNA"/>
</dbReference>